<dbReference type="RefSeq" id="WP_146064408.1">
    <property type="nucleotide sequence ID" value="NZ_FNVR01000015.1"/>
</dbReference>
<protein>
    <submittedName>
        <fullName evidence="2">Uncharacterized protein</fullName>
    </submittedName>
</protein>
<feature type="transmembrane region" description="Helical" evidence="1">
    <location>
        <begin position="6"/>
        <end position="26"/>
    </location>
</feature>
<dbReference type="AlphaFoldDB" id="A0A1H5XX86"/>
<sequence length="76" mass="8841">MSGTVLLLSIMGATVSLLLSVIAYFLKFLVQDFRKLQLDFLEIKSRQESMRGEIDRISEVLLLLKKQLIKKVKWEQ</sequence>
<evidence type="ECO:0000256" key="1">
    <source>
        <dbReference type="SAM" id="Phobius"/>
    </source>
</evidence>
<dbReference type="Proteomes" id="UP000236736">
    <property type="component" value="Unassembled WGS sequence"/>
</dbReference>
<organism evidence="2 3">
    <name type="scientific">Algoriphagus boritolerans DSM 17298 = JCM 18970</name>
    <dbReference type="NCBI Taxonomy" id="1120964"/>
    <lineage>
        <taxon>Bacteria</taxon>
        <taxon>Pseudomonadati</taxon>
        <taxon>Bacteroidota</taxon>
        <taxon>Cytophagia</taxon>
        <taxon>Cytophagales</taxon>
        <taxon>Cyclobacteriaceae</taxon>
        <taxon>Algoriphagus</taxon>
    </lineage>
</organism>
<keyword evidence="1" id="KW-0812">Transmembrane</keyword>
<gene>
    <name evidence="2" type="ORF">SAMN03080598_02713</name>
</gene>
<evidence type="ECO:0000313" key="3">
    <source>
        <dbReference type="Proteomes" id="UP000236736"/>
    </source>
</evidence>
<dbReference type="EMBL" id="FNVR01000015">
    <property type="protein sequence ID" value="SEG15896.1"/>
    <property type="molecule type" value="Genomic_DNA"/>
</dbReference>
<keyword evidence="3" id="KW-1185">Reference proteome</keyword>
<dbReference type="OrthoDB" id="826827at2"/>
<evidence type="ECO:0000313" key="2">
    <source>
        <dbReference type="EMBL" id="SEG15896.1"/>
    </source>
</evidence>
<reference evidence="3" key="1">
    <citation type="submission" date="2016-10" db="EMBL/GenBank/DDBJ databases">
        <authorList>
            <person name="Varghese N."/>
            <person name="Submissions S."/>
        </authorList>
    </citation>
    <scope>NUCLEOTIDE SEQUENCE [LARGE SCALE GENOMIC DNA]</scope>
    <source>
        <strain evidence="3">DSM 17298</strain>
    </source>
</reference>
<proteinExistence type="predicted"/>
<keyword evidence="1" id="KW-1133">Transmembrane helix</keyword>
<keyword evidence="1" id="KW-0472">Membrane</keyword>
<name>A0A1H5XX86_9BACT</name>
<accession>A0A1H5XX86</accession>